<accession>A0A0H3N3M6</accession>
<dbReference type="Pfam" id="PF07866">
    <property type="entry name" value="DUF1653"/>
    <property type="match status" value="1"/>
</dbReference>
<evidence type="ECO:0000313" key="3">
    <source>
        <dbReference type="Proteomes" id="UP000002068"/>
    </source>
</evidence>
<dbReference type="Gene3D" id="2.30.30.320">
    <property type="entry name" value="DUF1653-like domain"/>
    <property type="match status" value="1"/>
</dbReference>
<reference evidence="2 3" key="1">
    <citation type="journal article" date="2009" name="Genome Biol.">
        <title>Comparative genome and phenotypic analysis of Clostridium difficile 027 strains provides insight into the evolution of a hypervirulent bacterium.</title>
        <authorList>
            <person name="Stabler R.A."/>
            <person name="He M."/>
            <person name="Dawson L."/>
            <person name="Martin M."/>
            <person name="Valiente E."/>
            <person name="Corton C."/>
            <person name="Lawley T.D."/>
            <person name="Sebaihia M."/>
            <person name="Quail M.A."/>
            <person name="Rose G."/>
            <person name="Gerding D.N."/>
            <person name="Gibert M."/>
            <person name="Popoff M.R."/>
            <person name="Parkhill J."/>
            <person name="Dougan G."/>
            <person name="Wren B.W."/>
        </authorList>
    </citation>
    <scope>NUCLEOTIDE SEQUENCE [LARGE SCALE GENOMIC DNA]</scope>
    <source>
        <strain evidence="2 3">CD196</strain>
    </source>
</reference>
<dbReference type="HOGENOM" id="CLU_097488_1_0_9"/>
<sequence>MIKYKTSNLFQNKILFKRKGRDMGDYNKMIELKNNLGISERKLKYPCIYKHFKGKYYATMGLSKAIDDIENICEIYGKENLIQNRNKYKLVIRHTEREEDIYVYRDLDGNLYHKKEEDTNDLVLYKTLYDDTGIFARPLDMFLEKVDTDKYVNSIQEYRFEEVYK</sequence>
<dbReference type="EMBL" id="FN538970">
    <property type="protein sequence ID" value="CBA63316.1"/>
    <property type="molecule type" value="Genomic_DNA"/>
</dbReference>
<dbReference type="Proteomes" id="UP000002068">
    <property type="component" value="Chromosome"/>
</dbReference>
<dbReference type="InterPro" id="IPR037135">
    <property type="entry name" value="DUF1653-like_dom_sf"/>
</dbReference>
<evidence type="ECO:0000313" key="2">
    <source>
        <dbReference type="EMBL" id="CBA63316.1"/>
    </source>
</evidence>
<organism evidence="2 3">
    <name type="scientific">Clostridioides difficile (strain CD196)</name>
    <name type="common">Peptoclostridium difficile</name>
    <dbReference type="NCBI Taxonomy" id="645462"/>
    <lineage>
        <taxon>Bacteria</taxon>
        <taxon>Bacillati</taxon>
        <taxon>Bacillota</taxon>
        <taxon>Clostridia</taxon>
        <taxon>Peptostreptococcales</taxon>
        <taxon>Peptostreptococcaceae</taxon>
        <taxon>Clostridioides</taxon>
    </lineage>
</organism>
<gene>
    <name evidence="2" type="ordered locus">CD196_1733</name>
</gene>
<protein>
    <recommendedName>
        <fullName evidence="1">DUF1653 domain-containing protein</fullName>
    </recommendedName>
</protein>
<proteinExistence type="predicted"/>
<dbReference type="AlphaFoldDB" id="A0A0H3N3M6"/>
<name>A0A0H3N3M6_CLODC</name>
<feature type="domain" description="DUF1653" evidence="1">
    <location>
        <begin position="115"/>
        <end position="161"/>
    </location>
</feature>
<evidence type="ECO:0000259" key="1">
    <source>
        <dbReference type="Pfam" id="PF07866"/>
    </source>
</evidence>
<dbReference type="KEGG" id="cdc:CD196_1733"/>
<dbReference type="InterPro" id="IPR023387">
    <property type="entry name" value="DUF1653-like_dom"/>
</dbReference>